<protein>
    <recommendedName>
        <fullName evidence="4">YbjN domain-containing protein</fullName>
    </recommendedName>
</protein>
<dbReference type="AlphaFoldDB" id="A1ZE51"/>
<dbReference type="eggNOG" id="ENOG50331F4">
    <property type="taxonomic scope" value="Bacteria"/>
</dbReference>
<evidence type="ECO:0000313" key="2">
    <source>
        <dbReference type="EMBL" id="EAY31359.1"/>
    </source>
</evidence>
<evidence type="ECO:0008006" key="4">
    <source>
        <dbReference type="Google" id="ProtNLM"/>
    </source>
</evidence>
<comment type="caution">
    <text evidence="2">The sequence shown here is derived from an EMBL/GenBank/DDBJ whole genome shotgun (WGS) entry which is preliminary data.</text>
</comment>
<dbReference type="Proteomes" id="UP000004095">
    <property type="component" value="Unassembled WGS sequence"/>
</dbReference>
<gene>
    <name evidence="2" type="ORF">M23134_04192</name>
</gene>
<dbReference type="SUPFAM" id="SSF69635">
    <property type="entry name" value="Type III secretory system chaperone-like"/>
    <property type="match status" value="1"/>
</dbReference>
<evidence type="ECO:0000256" key="1">
    <source>
        <dbReference type="SAM" id="Phobius"/>
    </source>
</evidence>
<evidence type="ECO:0000313" key="3">
    <source>
        <dbReference type="Proteomes" id="UP000004095"/>
    </source>
</evidence>
<feature type="transmembrane region" description="Helical" evidence="1">
    <location>
        <begin position="6"/>
        <end position="22"/>
    </location>
</feature>
<reference evidence="2 3" key="1">
    <citation type="submission" date="2007-01" db="EMBL/GenBank/DDBJ databases">
        <authorList>
            <person name="Haygood M."/>
            <person name="Podell S."/>
            <person name="Anderson C."/>
            <person name="Hopkinson B."/>
            <person name="Roe K."/>
            <person name="Barbeau K."/>
            <person name="Gaasterland T."/>
            <person name="Ferriera S."/>
            <person name="Johnson J."/>
            <person name="Kravitz S."/>
            <person name="Beeson K."/>
            <person name="Sutton G."/>
            <person name="Rogers Y.-H."/>
            <person name="Friedman R."/>
            <person name="Frazier M."/>
            <person name="Venter J.C."/>
        </authorList>
    </citation>
    <scope>NUCLEOTIDE SEQUENCE [LARGE SCALE GENOMIC DNA]</scope>
    <source>
        <strain evidence="2 3">ATCC 23134</strain>
    </source>
</reference>
<dbReference type="Gene3D" id="3.30.1460.10">
    <property type="match status" value="1"/>
</dbReference>
<organism evidence="2 3">
    <name type="scientific">Microscilla marina ATCC 23134</name>
    <dbReference type="NCBI Taxonomy" id="313606"/>
    <lineage>
        <taxon>Bacteria</taxon>
        <taxon>Pseudomonadati</taxon>
        <taxon>Bacteroidota</taxon>
        <taxon>Cytophagia</taxon>
        <taxon>Cytophagales</taxon>
        <taxon>Microscillaceae</taxon>
        <taxon>Microscilla</taxon>
    </lineage>
</organism>
<keyword evidence="1" id="KW-0812">Transmembrane</keyword>
<name>A1ZE51_MICM2</name>
<sequence length="172" mass="19812">MIWSSVARLYALTNFAILIFYIKNYLVKTFMAITNAVENRNVRGYLQELAKELKASYIEYSDNTIIITIPLQKGRFQGVKVLIAEKKGEMMLTFTSSVCRLSEYDNIDFKHLLEMNYELCYTKIAIIEAEFVELVASVQYDVCTDEQLRNMVIEAATVADELELKLTGKDVY</sequence>
<keyword evidence="3" id="KW-1185">Reference proteome</keyword>
<proteinExistence type="predicted"/>
<dbReference type="EMBL" id="AAWS01000003">
    <property type="protein sequence ID" value="EAY31359.1"/>
    <property type="molecule type" value="Genomic_DNA"/>
</dbReference>
<keyword evidence="1" id="KW-0472">Membrane</keyword>
<keyword evidence="1" id="KW-1133">Transmembrane helix</keyword>
<accession>A1ZE51</accession>